<sequence>MTARSAGRSRKSAKSRPRQTLIILGASGDLTGRLLLPGLGGLLAGSRGVDLTLIGVGIENWTQAQWQRRVKISFGAEACRTERVKALLAATRYVQADVTAAEDLRELLDSASGQVSIFFALPPAVTVKACTALTAIDLPRHVRLVLEKPFGTDAHSAEELNELLARLVPEHNVHRVDHFLGKSTVLNLLGFRFANRLFEPVLTSEHVERIDIVFDENLALEGRAGYYDKAGALIDMIQSHLLQVMAVLTMGPPATLEAIDLRDRKAEILRATRIWHDDPVASSRRARYTAGTIGSRKVPGYTAEDGVDPALSTETLAEVALEVRTWRWAGVPIVLRSGKALGDLRKEAIITFKQAPLVPHGFHGTAAPEQLRIGFTPEAMSLQINVNGPGDPTEIDPVEMTVDFGPGSLSAYGEVLAGVFDGDPSLSVRGDTAVDCWRIVQPVLDAWRADKVPLDGYRAGGTGPTKWKRALGS</sequence>
<keyword evidence="6" id="KW-1133">Transmembrane helix</keyword>
<evidence type="ECO:0000259" key="8">
    <source>
        <dbReference type="Pfam" id="PF02781"/>
    </source>
</evidence>
<keyword evidence="2" id="KW-0313">Glucose metabolism</keyword>
<feature type="transmembrane region" description="Helical" evidence="6">
    <location>
        <begin position="21"/>
        <end position="44"/>
    </location>
</feature>
<organism evidence="9">
    <name type="scientific">Nakamurella sp. A5-74</name>
    <dbReference type="NCBI Taxonomy" id="3158264"/>
    <lineage>
        <taxon>Bacteria</taxon>
        <taxon>Bacillati</taxon>
        <taxon>Actinomycetota</taxon>
        <taxon>Actinomycetes</taxon>
        <taxon>Nakamurellales</taxon>
        <taxon>Nakamurellaceae</taxon>
        <taxon>Nakamurella</taxon>
    </lineage>
</organism>
<evidence type="ECO:0000256" key="1">
    <source>
        <dbReference type="ARBA" id="ARBA00004937"/>
    </source>
</evidence>
<proteinExistence type="predicted"/>
<keyword evidence="6" id="KW-0472">Membrane</keyword>
<evidence type="ECO:0000256" key="6">
    <source>
        <dbReference type="SAM" id="Phobius"/>
    </source>
</evidence>
<keyword evidence="4 9" id="KW-0560">Oxidoreductase</keyword>
<dbReference type="GO" id="GO:0050661">
    <property type="term" value="F:NADP binding"/>
    <property type="evidence" value="ECO:0007669"/>
    <property type="project" value="InterPro"/>
</dbReference>
<evidence type="ECO:0000259" key="7">
    <source>
        <dbReference type="Pfam" id="PF00479"/>
    </source>
</evidence>
<keyword evidence="5" id="KW-0119">Carbohydrate metabolism</keyword>
<dbReference type="GO" id="GO:0005829">
    <property type="term" value="C:cytosol"/>
    <property type="evidence" value="ECO:0007669"/>
    <property type="project" value="TreeGrafter"/>
</dbReference>
<dbReference type="RefSeq" id="WP_353650210.1">
    <property type="nucleotide sequence ID" value="NZ_CP159218.1"/>
</dbReference>
<dbReference type="Pfam" id="PF02781">
    <property type="entry name" value="G6PD_C"/>
    <property type="match status" value="1"/>
</dbReference>
<reference evidence="9" key="1">
    <citation type="submission" date="2024-05" db="EMBL/GenBank/DDBJ databases">
        <authorList>
            <person name="Cai S.Y."/>
            <person name="Jin L.M."/>
            <person name="Li H.R."/>
        </authorList>
    </citation>
    <scope>NUCLEOTIDE SEQUENCE</scope>
    <source>
        <strain evidence="9">A5-74</strain>
    </source>
</reference>
<dbReference type="SUPFAM" id="SSF55347">
    <property type="entry name" value="Glyceraldehyde-3-phosphate dehydrogenase-like, C-terminal domain"/>
    <property type="match status" value="1"/>
</dbReference>
<comment type="pathway">
    <text evidence="1">Carbohydrate degradation; pentose phosphate pathway; D-ribulose 5-phosphate from D-glucose 6-phosphate (oxidative stage): step 1/3.</text>
</comment>
<dbReference type="InterPro" id="IPR022674">
    <property type="entry name" value="G6P_DH_NAD-bd"/>
</dbReference>
<protein>
    <submittedName>
        <fullName evidence="9">Glucose-6-phosphate dehydrogenase</fullName>
        <ecNumber evidence="9">1.1.1.49</ecNumber>
    </submittedName>
</protein>
<name>A0AAU8DSZ5_9ACTN</name>
<dbReference type="NCBIfam" id="NF009492">
    <property type="entry name" value="PRK12853.1-3"/>
    <property type="match status" value="1"/>
</dbReference>
<dbReference type="SUPFAM" id="SSF51735">
    <property type="entry name" value="NAD(P)-binding Rossmann-fold domains"/>
    <property type="match status" value="1"/>
</dbReference>
<dbReference type="InterPro" id="IPR001282">
    <property type="entry name" value="G6P_DH"/>
</dbReference>
<dbReference type="EMBL" id="CP159218">
    <property type="protein sequence ID" value="XCG64597.1"/>
    <property type="molecule type" value="Genomic_DNA"/>
</dbReference>
<dbReference type="PRINTS" id="PR00079">
    <property type="entry name" value="G6PDHDRGNASE"/>
</dbReference>
<dbReference type="Gene3D" id="3.30.360.10">
    <property type="entry name" value="Dihydrodipicolinate Reductase, domain 2"/>
    <property type="match status" value="1"/>
</dbReference>
<dbReference type="GO" id="GO:0006006">
    <property type="term" value="P:glucose metabolic process"/>
    <property type="evidence" value="ECO:0007669"/>
    <property type="project" value="UniProtKB-KW"/>
</dbReference>
<keyword evidence="3" id="KW-0521">NADP</keyword>
<accession>A0AAU8DSZ5</accession>
<dbReference type="PIRSF" id="PIRSF000110">
    <property type="entry name" value="G6PD"/>
    <property type="match status" value="1"/>
</dbReference>
<dbReference type="InterPro" id="IPR022675">
    <property type="entry name" value="G6P_DH_C"/>
</dbReference>
<dbReference type="GO" id="GO:0004345">
    <property type="term" value="F:glucose-6-phosphate dehydrogenase activity"/>
    <property type="evidence" value="ECO:0007669"/>
    <property type="project" value="UniProtKB-EC"/>
</dbReference>
<gene>
    <name evidence="9" type="ORF">ABLG96_04485</name>
</gene>
<dbReference type="PANTHER" id="PTHR23429">
    <property type="entry name" value="GLUCOSE-6-PHOSPHATE 1-DEHYDROGENASE G6PD"/>
    <property type="match status" value="1"/>
</dbReference>
<evidence type="ECO:0000256" key="4">
    <source>
        <dbReference type="ARBA" id="ARBA00023002"/>
    </source>
</evidence>
<dbReference type="Gene3D" id="3.40.50.720">
    <property type="entry name" value="NAD(P)-binding Rossmann-like Domain"/>
    <property type="match status" value="1"/>
</dbReference>
<evidence type="ECO:0000313" key="9">
    <source>
        <dbReference type="EMBL" id="XCG64597.1"/>
    </source>
</evidence>
<keyword evidence="6" id="KW-0812">Transmembrane</keyword>
<dbReference type="EC" id="1.1.1.49" evidence="9"/>
<dbReference type="InterPro" id="IPR036291">
    <property type="entry name" value="NAD(P)-bd_dom_sf"/>
</dbReference>
<dbReference type="GO" id="GO:0009051">
    <property type="term" value="P:pentose-phosphate shunt, oxidative branch"/>
    <property type="evidence" value="ECO:0007669"/>
    <property type="project" value="TreeGrafter"/>
</dbReference>
<evidence type="ECO:0000256" key="5">
    <source>
        <dbReference type="ARBA" id="ARBA00023277"/>
    </source>
</evidence>
<feature type="domain" description="Glucose-6-phosphate dehydrogenase C-terminal" evidence="8">
    <location>
        <begin position="191"/>
        <end position="470"/>
    </location>
</feature>
<evidence type="ECO:0000256" key="3">
    <source>
        <dbReference type="ARBA" id="ARBA00022857"/>
    </source>
</evidence>
<dbReference type="Pfam" id="PF00479">
    <property type="entry name" value="G6PD_N"/>
    <property type="match status" value="1"/>
</dbReference>
<dbReference type="PANTHER" id="PTHR23429:SF0">
    <property type="entry name" value="GLUCOSE-6-PHOSPHATE 1-DEHYDROGENASE"/>
    <property type="match status" value="1"/>
</dbReference>
<feature type="domain" description="Glucose-6-phosphate dehydrogenase NAD-binding" evidence="7">
    <location>
        <begin position="22"/>
        <end position="187"/>
    </location>
</feature>
<evidence type="ECO:0000256" key="2">
    <source>
        <dbReference type="ARBA" id="ARBA00022526"/>
    </source>
</evidence>
<dbReference type="AlphaFoldDB" id="A0AAU8DSZ5"/>